<dbReference type="Gene3D" id="1.25.10.10">
    <property type="entry name" value="Leucine-rich Repeat Variant"/>
    <property type="match status" value="1"/>
</dbReference>
<name>A0A1Q3AHM5_ZYGRO</name>
<feature type="binding site" evidence="6">
    <location>
        <position position="69"/>
    </location>
    <ligand>
        <name>a 1,2-diacyl-sn-glycero-3-phospho-(1D-myo-inositol-3,4,5-trisphosphate)</name>
        <dbReference type="ChEBI" id="CHEBI:57836"/>
    </ligand>
</feature>
<accession>A0A1Q3AHM5</accession>
<dbReference type="GO" id="GO:0035615">
    <property type="term" value="F:clathrin adaptor activity"/>
    <property type="evidence" value="ECO:0007669"/>
    <property type="project" value="InterPro"/>
</dbReference>
<dbReference type="InterPro" id="IPR013041">
    <property type="entry name" value="Clathrin_app_Ig-like_sf"/>
</dbReference>
<feature type="region of interest" description="Disordered" evidence="7">
    <location>
        <begin position="691"/>
        <end position="752"/>
    </location>
</feature>
<dbReference type="GO" id="GO:0006886">
    <property type="term" value="P:intracellular protein transport"/>
    <property type="evidence" value="ECO:0007669"/>
    <property type="project" value="UniProtKB-UniRule"/>
</dbReference>
<dbReference type="PANTHER" id="PTHR22780">
    <property type="entry name" value="ADAPTIN, ALPHA/GAMMA/EPSILON"/>
    <property type="match status" value="1"/>
</dbReference>
<dbReference type="Pfam" id="PF01602">
    <property type="entry name" value="Adaptin_N"/>
    <property type="match status" value="1"/>
</dbReference>
<dbReference type="InterPro" id="IPR050840">
    <property type="entry name" value="Adaptor_Complx_Large_Subunit"/>
</dbReference>
<comment type="similarity">
    <text evidence="5">Belongs to the adaptor complexes large subunit family.</text>
</comment>
<keyword evidence="3 5" id="KW-0653">Protein transport</keyword>
<dbReference type="SUPFAM" id="SSF49348">
    <property type="entry name" value="Clathrin adaptor appendage domain"/>
    <property type="match status" value="1"/>
</dbReference>
<sequence length="1036" mass="115481">MDRRRTGMNPVSTSGSNTIKGLQLFIADLRTTQQSEEQERRIQSELVKIQQHFETISRKPGSNDKLGGYQRKKYIAKLAYIYITSHTTKLNSLMFGLDQIIELLRSNVFSEKFLAYMTLQLFYVHPSVVSKIGEDVAYQVVNDLAGNNDDHVALALNFVGVVGKLDNQLAQNEDVVNQVFQILRSPTSSHYLKKKAALAFLMLLKSNIHILVDDHQTKQSWIQRILSLLDDTHDYRLMLPVLPLVEYIAKYVDPSSCIRLLPQLTQILYNCTVVGTSPDGSFPAEFRFANVPNPWIIIRIVSLLSVLIVSPVEAATTSSQLIHSSNIDPETLGKLRICVTRAIELGTKPSNDPMERIVLNSILFSLINFASKLEPSQDAVSNSGTALCSLLSSGEINIRYLTLDSLVKLCSLSGKPAIDTVRFHNLDTIFRLLSSERDASIIRKVVDLLYTFTDAGNVKTIVEKLFNHISGAKHPVEPSIKSDIAVKISILTEKYATDTNWFVLVSLKLLSMTTSATLNDDEIWQRLCQIVVNNQQLQKLTCEQLLEYLFDSRSSEALVKTGAFLIGEYAHMILDNFSMGDLFNLFAEKYFIVSNMTRAMILTTMLKFYRIEPRIETVVIKFFQLELNSLDIELQTRSFEYLNLVQFSKISGNDELLDAILTPMPHFNTKSNPLLKRLGSLPPSSGNPTVVDLIGASDYDTDSNSNTPMTPVSSGRPPPPPLPRSTKPARTGSRSALTSSSTANGASTPTIERDLGTEHYLQQKLSPNWEDGFVRMFSHKKGILYTSPLLRVLYSISQPLSDQPFQLRFKLTFVNHTEWDIHGISTEIIAAKTQDNPEYILQNILPPTNTSIASHKRTEQTFDVVIRKPFPVDRSPLVNIFFSCGATANSLTVKTAVGVTSTLMVNVQNAAPLTVTQFVQGWKALGETFGKESEYSVEGVNLTRRKPGSTFETGSNLSTIAQTMTRMGFGLVDQTSVPNTIFAAGVVHTKTKGNFDYLLKIKYTEETSQLGVTCKTTAPGSLSQYVVECMKYALTN</sequence>
<evidence type="ECO:0000256" key="2">
    <source>
        <dbReference type="ARBA" id="ARBA00022448"/>
    </source>
</evidence>
<evidence type="ECO:0000256" key="6">
    <source>
        <dbReference type="PIRSR" id="PIRSR037091-1"/>
    </source>
</evidence>
<dbReference type="Gene3D" id="3.30.310.10">
    <property type="entry name" value="TATA-Binding Protein"/>
    <property type="match status" value="1"/>
</dbReference>
<dbReference type="EMBL" id="BDGX01000045">
    <property type="protein sequence ID" value="GAV55236.1"/>
    <property type="molecule type" value="Genomic_DNA"/>
</dbReference>
<dbReference type="PIRSF" id="PIRSF037091">
    <property type="entry name" value="AP2_complex_alpha"/>
    <property type="match status" value="1"/>
</dbReference>
<feature type="domain" description="Clathrin/coatomer adaptor adaptin-like N-terminal" evidence="8">
    <location>
        <begin position="39"/>
        <end position="646"/>
    </location>
</feature>
<dbReference type="OrthoDB" id="28053at2759"/>
<evidence type="ECO:0000256" key="1">
    <source>
        <dbReference type="ARBA" id="ARBA00004184"/>
    </source>
</evidence>
<protein>
    <recommendedName>
        <fullName evidence="5">AP-2 complex subunit alpha</fullName>
    </recommendedName>
</protein>
<evidence type="ECO:0000313" key="10">
    <source>
        <dbReference type="Proteomes" id="UP000187013"/>
    </source>
</evidence>
<dbReference type="GO" id="GO:0030122">
    <property type="term" value="C:AP-2 adaptor complex"/>
    <property type="evidence" value="ECO:0007669"/>
    <property type="project" value="InterPro"/>
</dbReference>
<dbReference type="SUPFAM" id="SSF55711">
    <property type="entry name" value="Subdomain of clathrin and coatomer appendage domain"/>
    <property type="match status" value="1"/>
</dbReference>
<comment type="caution">
    <text evidence="9">The sequence shown here is derived from an EMBL/GenBank/DDBJ whole genome shotgun (WGS) entry which is preliminary data.</text>
</comment>
<reference evidence="9 10" key="1">
    <citation type="submission" date="2016-08" db="EMBL/GenBank/DDBJ databases">
        <title>Draft genome sequence of allopolyploid Zygosaccharomyces rouxii.</title>
        <authorList>
            <person name="Watanabe J."/>
            <person name="Uehara K."/>
            <person name="Mogi Y."/>
            <person name="Tsukioka Y."/>
        </authorList>
    </citation>
    <scope>NUCLEOTIDE SEQUENCE [LARGE SCALE GENOMIC DNA]</scope>
    <source>
        <strain evidence="9 10">NBRC 110957</strain>
    </source>
</reference>
<organism evidence="9 10">
    <name type="scientific">Zygosaccharomyces rouxii</name>
    <dbReference type="NCBI Taxonomy" id="4956"/>
    <lineage>
        <taxon>Eukaryota</taxon>
        <taxon>Fungi</taxon>
        <taxon>Dikarya</taxon>
        <taxon>Ascomycota</taxon>
        <taxon>Saccharomycotina</taxon>
        <taxon>Saccharomycetes</taxon>
        <taxon>Saccharomycetales</taxon>
        <taxon>Saccharomycetaceae</taxon>
        <taxon>Zygosaccharomyces</taxon>
    </lineage>
</organism>
<comment type="subcellular location">
    <subcellularLocation>
        <location evidence="1">Endomembrane system</location>
        <topology evidence="1">Peripheral membrane protein</topology>
    </subcellularLocation>
    <subcellularLocation>
        <location evidence="5">Membrane</location>
        <location evidence="5">Coated pit</location>
    </subcellularLocation>
</comment>
<feature type="compositionally biased region" description="Polar residues" evidence="7">
    <location>
        <begin position="732"/>
        <end position="750"/>
    </location>
</feature>
<dbReference type="InterPro" id="IPR011989">
    <property type="entry name" value="ARM-like"/>
</dbReference>
<gene>
    <name evidence="9" type="ORF">ZYGR_0AS05600</name>
</gene>
<keyword evidence="5" id="KW-0168">Coated pit</keyword>
<dbReference type="InterPro" id="IPR012295">
    <property type="entry name" value="TBP_dom_sf"/>
</dbReference>
<evidence type="ECO:0000259" key="8">
    <source>
        <dbReference type="Pfam" id="PF01602"/>
    </source>
</evidence>
<dbReference type="SUPFAM" id="SSF48371">
    <property type="entry name" value="ARM repeat"/>
    <property type="match status" value="1"/>
</dbReference>
<dbReference type="InterPro" id="IPR009028">
    <property type="entry name" value="Coatomer/calthrin_app_sub_C"/>
</dbReference>
<evidence type="ECO:0000256" key="7">
    <source>
        <dbReference type="SAM" id="MobiDB-lite"/>
    </source>
</evidence>
<dbReference type="GO" id="GO:0072583">
    <property type="term" value="P:clathrin-dependent endocytosis"/>
    <property type="evidence" value="ECO:0007669"/>
    <property type="project" value="InterPro"/>
</dbReference>
<evidence type="ECO:0000256" key="3">
    <source>
        <dbReference type="ARBA" id="ARBA00022927"/>
    </source>
</evidence>
<evidence type="ECO:0000256" key="5">
    <source>
        <dbReference type="PIRNR" id="PIRNR037091"/>
    </source>
</evidence>
<keyword evidence="4 5" id="KW-0472">Membrane</keyword>
<comment type="function">
    <text evidence="5">Adaptins are components of the adaptor complexes which link clathrin to receptors in coated vesicles. Clathrin-associated protein complexes are believed to interact with the cytoplasmic tails of membrane proteins, leading to their selection and concentration.</text>
</comment>
<keyword evidence="5" id="KW-0254">Endocytosis</keyword>
<dbReference type="Gene3D" id="2.60.40.1230">
    <property type="match status" value="1"/>
</dbReference>
<proteinExistence type="inferred from homology"/>
<evidence type="ECO:0000313" key="9">
    <source>
        <dbReference type="EMBL" id="GAV55236.1"/>
    </source>
</evidence>
<dbReference type="Proteomes" id="UP000187013">
    <property type="component" value="Unassembled WGS sequence"/>
</dbReference>
<evidence type="ECO:0000256" key="4">
    <source>
        <dbReference type="ARBA" id="ARBA00023136"/>
    </source>
</evidence>
<dbReference type="InterPro" id="IPR016024">
    <property type="entry name" value="ARM-type_fold"/>
</dbReference>
<dbReference type="InterPro" id="IPR002553">
    <property type="entry name" value="Clathrin/coatomer_adapt-like_N"/>
</dbReference>
<dbReference type="AlphaFoldDB" id="A0A1Q3AHM5"/>
<feature type="binding site" evidence="6">
    <location>
        <begin position="73"/>
        <end position="77"/>
    </location>
    <ligand>
        <name>a 1,2-diacyl-sn-glycero-3-phospho-(1D-myo-inositol-3,4,5-trisphosphate)</name>
        <dbReference type="ChEBI" id="CHEBI:57836"/>
    </ligand>
</feature>
<keyword evidence="2 5" id="KW-0813">Transport</keyword>
<dbReference type="InterPro" id="IPR017104">
    <property type="entry name" value="AP2_complex_asu"/>
</dbReference>